<feature type="compositionally biased region" description="Pro residues" evidence="5">
    <location>
        <begin position="1028"/>
        <end position="1040"/>
    </location>
</feature>
<dbReference type="GO" id="GO:0005829">
    <property type="term" value="C:cytosol"/>
    <property type="evidence" value="ECO:0007669"/>
    <property type="project" value="TreeGrafter"/>
</dbReference>
<dbReference type="InterPro" id="IPR023213">
    <property type="entry name" value="CAT-like_dom_sf"/>
</dbReference>
<dbReference type="Pfam" id="PF00501">
    <property type="entry name" value="AMP-binding"/>
    <property type="match status" value="2"/>
</dbReference>
<comment type="cofactor">
    <cofactor evidence="1">
        <name>pantetheine 4'-phosphate</name>
        <dbReference type="ChEBI" id="CHEBI:47942"/>
    </cofactor>
</comment>
<proteinExistence type="inferred from homology"/>
<dbReference type="InterPro" id="IPR020802">
    <property type="entry name" value="TesA-like"/>
</dbReference>
<dbReference type="SMART" id="SM00823">
    <property type="entry name" value="PKS_PP"/>
    <property type="match status" value="2"/>
</dbReference>
<dbReference type="PROSITE" id="PS50075">
    <property type="entry name" value="CARRIER"/>
    <property type="match status" value="2"/>
</dbReference>
<dbReference type="PANTHER" id="PTHR45527:SF14">
    <property type="entry name" value="PLIPASTATIN SYNTHASE SUBUNIT B"/>
    <property type="match status" value="1"/>
</dbReference>
<dbReference type="Gene3D" id="2.30.38.10">
    <property type="entry name" value="Luciferase, Domain 3"/>
    <property type="match status" value="1"/>
</dbReference>
<dbReference type="InterPro" id="IPR001242">
    <property type="entry name" value="Condensation_dom"/>
</dbReference>
<keyword evidence="4" id="KW-0597">Phosphoprotein</keyword>
<dbReference type="NCBIfam" id="TIGR01733">
    <property type="entry name" value="AA-adenyl-dom"/>
    <property type="match status" value="2"/>
</dbReference>
<sequence length="2571" mass="270733">MHQRPLDQAAPAATPRPGTPSPGVPGSAGPEDFPLLTAQAGIHYASQIDPKSPALNTADVVEIQGPLDEALFERALLRTVTEAETLRVCVRETDGIPAQHLAPPAPDRLLHRADLRGGHRPAEEAARDWMHADLTRAADPGEAGQLMTQALFRVADDRYWWYQRVHHIAVDAYALQLVGQRLAEVYTALAAGLEPAATRFAPLRDLVEDERRYLDSEQYTIDREFWAGRMAGRPEPVTLAGGGAGGATGAGSAEGGAGPRGAGAGTGAASLADAIGAGDVLRARTGLPAAALDRLTRAAEAAKATWAELVVAATAGHLHRVTGAEDIVLGLPLTNRRGPAALRTPAMTVNVLPLRIAVRPQDTGAALLRRVVLEIRAVRRHQRYPQADIRRDLALSSAGTPLTGPMVNIKPFDAGLDFAGLPGTVHNLAAGPVEDLAVTAAPDADGGLRISLDAHTGRYAPAELAGHQESFLRYLDGLTELLLTDPDRPVGTVDLLDPAAIRRVTDGRTEAPAARTLPEYFAEQAARTPRAVAVRTGDTALTFAELDAAANRLAHLLTGLGAGPERPVALALPRGTDMMAALLAVLKAGGVCQPLDLGHPAARTLAVLEDARPVCVIGTAATLAGLPAHGLPVVALDDPGTAASLAAQPADAPATPPAPGQAAYVIHTSGSTGRPKGVVVGHASLANLYAGHGRDHIAPAVARTGRERLRVAHSASFAFDASWDPVLWMVHGHELHLLDDVSYRDPAALARYVAEHRIDYLDVTPSYAEALLAEGLLDDGRHHPAVLVVGGEAVPAPLWERLTATEALHAVNLYGPTETTVDAYYWTAPEIGSGAGAEAGAGIGIGAETGSGAVGGSIGQAPEGRPVRGSRVYVLDSCLRPTPDGVTGELYVAGACLARGYLGRPDLSAERFVADPYGALHGEPGGRMYRTGDLVRRRTDGTVEFLGRTDDQVKIRGFRIELGEIQAVLARHPSVAQAAVIARDTPQGKRLQAYAVLRGAGEGSAGPRGSVGPDSSAGGGDASAVPSPGAPTPTPAPPLPTSATLRAHLAAALPAHMVPATVTLLAELPRTANDKLDHRALPDPAPGVPGAGDGGTGGAGSGSDATGTVPGDPHTDIIRGLLADLLSLDTSPPADAGFFDLGGHSLLAARLAARMREVFHAPLSTADVFRHPTAAALAALVHSAPSADGDGAPSAPPSTPVVPRTGHLPLSPAQQRLWFLHRLEGPSPTYNIPLVLRIDGPVDRGALRLALGDLTARHETLRTVYPTTDNGGEERPYQRILPVDHPLAQPELHFAEPGDEPGAKPGDEPDAKPGDEPDAKPGDEPDAKPGAGLAAAVRHCFDLATEPPLRATLFSDGPDRHTLLLLLHHIAGDGASTTPLARDLAAAYSARHAGRAPEFAPLPFQYADHAAHQQQLLGTPADPTPLAAAQLAHWKQALAGLPDQLDLPTDRPRPAVASHAGDTVPFTLDAAAHAALQRLARSTGTSVFMTVQAGLAALLTRHGCGTDIPLGTPVAGRADDSTAALVGFFTNTVVLRTDTSGDPAFRTLLERVRSATLAAYEHDTLPFDHLVEELNPRRSLARHPLFQVMLAWQSVPDAAFALGPQTTARMTAVPSGTAKFDLTLNAGEQPGGGIGGFFEFRTDLFDRATVQALADRLTRLLTAAADTPDTPLGLLPLLGDEERRRALVEWNTPAEPLAVRPATALPDVYEAVARSHPGRTAVSCAGQSLTYAELSARAQRLARLLAARGIGPGSIVALALPRSVDLVTGLLAVSLAGAAYLPLDPDYPADRLAYMLDDARPAALITDTATAPRLPGHTLPLITVDGDAAAPYPEGPLTDADRTRPLRPDDAAYVIYTSGSTGRPKGVVVTHHNVTRLFAATDHWFGFGPDDVWTLFHSYAFDFSVWELWGALLYGGKLVVVPHLTSRDPHAFRQLLAAEQVTVLNQTPSAFYQLAAADRESDGAELALRYVVFGGEALELGRLDDWYARHADDAPVLVNMYGITETTVHVSYFPLDRATAAGATSSTIGVNIPDLRVYVLDDRLQPVPPGVTGEMYVAGEGLARGYLGREDLTATRFVADPYAHLFGEHGSRMYRSGDLARRRTDGALEYFGRADQQVKLRGFRIEPGEIEAVLAAHPAVADTAVVVREDTPGDKRLVGYAVPAAGQAPDPAALRDHAAAELPAHMVPSAVVLLDRLPLTNNGKLDRKALPAPDRPAATGRPPRTPREEQLCSVFAEVLGLDRVGVEDNFFDLGGHSLLAVRLADRVKAVLGTEVSIGTVFQSPTVAALDAALDAVRHDDPLDVLLPLRPVGQSAEGGRAPVHCVHPAGGLSWCYAGLIRHLPPDVPIYGLQAQGVGDATADEPLPATLEELAAHYAARIREVQPEGPYRLLGWSTGGIIAHAMATHLQEEGHEVELLAILDAYPAEGFRDLPVPDEAEALESLLTMGGYGPDSLEGKPLTTANVVDVLQREGSPLSALSTDTIKALGDIYLNTNHLVRAYDHRVFRGDVLFFRATVDTIDDTLTPETWTPYVTGRIDNTDIACSHKDMTLPEPIAHIARVVADRLTELEG</sequence>
<dbReference type="CDD" id="cd17643">
    <property type="entry name" value="A_NRPS_Cytc1-like"/>
    <property type="match status" value="1"/>
</dbReference>
<dbReference type="GO" id="GO:0017000">
    <property type="term" value="P:antibiotic biosynthetic process"/>
    <property type="evidence" value="ECO:0007669"/>
    <property type="project" value="UniProtKB-ARBA"/>
</dbReference>
<feature type="region of interest" description="Disordered" evidence="5">
    <location>
        <begin position="1292"/>
        <end position="1330"/>
    </location>
</feature>
<dbReference type="RefSeq" id="WP_078958606.1">
    <property type="nucleotide sequence ID" value="NZ_CP048261.1"/>
</dbReference>
<evidence type="ECO:0000313" key="7">
    <source>
        <dbReference type="EMBL" id="QST84040.1"/>
    </source>
</evidence>
<dbReference type="Gene3D" id="3.40.50.1820">
    <property type="entry name" value="alpha/beta hydrolase"/>
    <property type="match status" value="1"/>
</dbReference>
<feature type="domain" description="Carrier" evidence="6">
    <location>
        <begin position="1109"/>
        <end position="1185"/>
    </location>
</feature>
<feature type="compositionally biased region" description="Gly residues" evidence="5">
    <location>
        <begin position="240"/>
        <end position="263"/>
    </location>
</feature>
<comment type="similarity">
    <text evidence="2">Belongs to the ATP-dependent AMP-binding enzyme family.</text>
</comment>
<dbReference type="CDD" id="cd19540">
    <property type="entry name" value="LCL_NRPS-like"/>
    <property type="match status" value="1"/>
</dbReference>
<dbReference type="Pfam" id="PF00975">
    <property type="entry name" value="Thioesterase"/>
    <property type="match status" value="1"/>
</dbReference>
<dbReference type="EMBL" id="CP048261">
    <property type="protein sequence ID" value="QST84040.1"/>
    <property type="molecule type" value="Genomic_DNA"/>
</dbReference>
<reference evidence="7" key="1">
    <citation type="submission" date="2012-12" db="EMBL/GenBank/DDBJ databases">
        <authorList>
            <person name="Pethick F.E."/>
            <person name="MacFadyen A.C."/>
            <person name="Tang Z."/>
            <person name="Sangal V."/>
            <person name="Tze-Tze L."/>
            <person name="Chu J."/>
            <person name="Guo M."/>
            <person name="Kirby R."/>
            <person name="Hoskisson P.A."/>
            <person name="Herron P.R."/>
            <person name="Hunter I.S."/>
        </authorList>
    </citation>
    <scope>NUCLEOTIDE SEQUENCE</scope>
    <source>
        <strain evidence="7">ATCC 10970</strain>
    </source>
</reference>
<dbReference type="InterPro" id="IPR020845">
    <property type="entry name" value="AMP-binding_CS"/>
</dbReference>
<dbReference type="Gene3D" id="3.30.559.30">
    <property type="entry name" value="Nonribosomal peptide synthetase, condensation domain"/>
    <property type="match status" value="2"/>
</dbReference>
<dbReference type="FunFam" id="3.30.300.30:FF:000010">
    <property type="entry name" value="Enterobactin synthetase component F"/>
    <property type="match status" value="1"/>
</dbReference>
<feature type="region of interest" description="Disordered" evidence="5">
    <location>
        <begin position="237"/>
        <end position="263"/>
    </location>
</feature>
<dbReference type="InterPro" id="IPR009081">
    <property type="entry name" value="PP-bd_ACP"/>
</dbReference>
<gene>
    <name evidence="7" type="ORF">SRIM_031185</name>
</gene>
<reference evidence="7" key="2">
    <citation type="submission" date="2020-01" db="EMBL/GenBank/DDBJ databases">
        <authorList>
            <person name="Algora L."/>
            <person name="Schniete J.K."/>
            <person name="MacFadyen A."/>
            <person name="Hoskisson P.A."/>
            <person name="Hunter I.S."/>
            <person name="Herron P.R."/>
        </authorList>
    </citation>
    <scope>NUCLEOTIDE SEQUENCE</scope>
    <source>
        <strain evidence="7">ATCC 10970</strain>
    </source>
</reference>
<dbReference type="InterPro" id="IPR006162">
    <property type="entry name" value="Ppantetheine_attach_site"/>
</dbReference>
<dbReference type="InterPro" id="IPR020806">
    <property type="entry name" value="PKS_PP-bd"/>
</dbReference>
<dbReference type="FunFam" id="1.10.1200.10:FF:000016">
    <property type="entry name" value="Non-ribosomal peptide synthase"/>
    <property type="match status" value="1"/>
</dbReference>
<dbReference type="SMART" id="SM00824">
    <property type="entry name" value="PKS_TE"/>
    <property type="match status" value="1"/>
</dbReference>
<dbReference type="Gene3D" id="3.30.559.10">
    <property type="entry name" value="Chloramphenicol acetyltransferase-like domain"/>
    <property type="match status" value="2"/>
</dbReference>
<dbReference type="InterPro" id="IPR000873">
    <property type="entry name" value="AMP-dep_synth/lig_dom"/>
</dbReference>
<protein>
    <submittedName>
        <fullName evidence="7">Amino acid adenylation domain-containing protein</fullName>
    </submittedName>
</protein>
<evidence type="ECO:0000256" key="2">
    <source>
        <dbReference type="ARBA" id="ARBA00006432"/>
    </source>
</evidence>
<dbReference type="Gene3D" id="3.40.50.980">
    <property type="match status" value="2"/>
</dbReference>
<feature type="region of interest" description="Disordered" evidence="5">
    <location>
        <begin position="1076"/>
        <end position="1113"/>
    </location>
</feature>
<dbReference type="GO" id="GO:0031177">
    <property type="term" value="F:phosphopantetheine binding"/>
    <property type="evidence" value="ECO:0007669"/>
    <property type="project" value="InterPro"/>
</dbReference>
<dbReference type="InterPro" id="IPR029058">
    <property type="entry name" value="AB_hydrolase_fold"/>
</dbReference>
<dbReference type="SUPFAM" id="SSF52777">
    <property type="entry name" value="CoA-dependent acyltransferases"/>
    <property type="match status" value="4"/>
</dbReference>
<dbReference type="GO" id="GO:0003824">
    <property type="term" value="F:catalytic activity"/>
    <property type="evidence" value="ECO:0007669"/>
    <property type="project" value="InterPro"/>
</dbReference>
<feature type="region of interest" description="Disordered" evidence="5">
    <location>
        <begin position="2204"/>
        <end position="2227"/>
    </location>
</feature>
<dbReference type="FunFam" id="3.40.50.980:FF:000002">
    <property type="entry name" value="Enterobactin synthetase component F"/>
    <property type="match status" value="1"/>
</dbReference>
<feature type="compositionally biased region" description="Low complexity" evidence="5">
    <location>
        <begin position="2211"/>
        <end position="2222"/>
    </location>
</feature>
<evidence type="ECO:0000256" key="5">
    <source>
        <dbReference type="SAM" id="MobiDB-lite"/>
    </source>
</evidence>
<feature type="region of interest" description="Disordered" evidence="5">
    <location>
        <begin position="1000"/>
        <end position="1042"/>
    </location>
</feature>
<dbReference type="GeneID" id="66858537"/>
<organism evidence="7 8">
    <name type="scientific">Streptomyces rimosus subsp. rimosus (strain ATCC 10970 / DSM 40260 / JCM 4667 / NRRL 2234)</name>
    <dbReference type="NCBI Taxonomy" id="1265868"/>
    <lineage>
        <taxon>Bacteria</taxon>
        <taxon>Bacillati</taxon>
        <taxon>Actinomycetota</taxon>
        <taxon>Actinomycetes</taxon>
        <taxon>Kitasatosporales</taxon>
        <taxon>Streptomycetaceae</taxon>
        <taxon>Streptomyces</taxon>
    </lineage>
</organism>
<dbReference type="GO" id="GO:0044550">
    <property type="term" value="P:secondary metabolite biosynthetic process"/>
    <property type="evidence" value="ECO:0007669"/>
    <property type="project" value="UniProtKB-ARBA"/>
</dbReference>
<dbReference type="InterPro" id="IPR001031">
    <property type="entry name" value="Thioesterase"/>
</dbReference>
<dbReference type="Pfam" id="PF00668">
    <property type="entry name" value="Condensation"/>
    <property type="match status" value="3"/>
</dbReference>
<accession>A0A8A1UV43</accession>
<dbReference type="Gene3D" id="1.10.1200.10">
    <property type="entry name" value="ACP-like"/>
    <property type="match status" value="1"/>
</dbReference>
<feature type="compositionally biased region" description="Low complexity" evidence="5">
    <location>
        <begin position="1010"/>
        <end position="1027"/>
    </location>
</feature>
<dbReference type="FunFam" id="3.40.50.12780:FF:000012">
    <property type="entry name" value="Non-ribosomal peptide synthetase"/>
    <property type="match status" value="1"/>
</dbReference>
<dbReference type="InterPro" id="IPR010071">
    <property type="entry name" value="AA_adenyl_dom"/>
</dbReference>
<reference evidence="7" key="3">
    <citation type="journal article" date="2021" name="bioRxiv">
        <title>Bilateral symmetry of linear streptomycete chromosomes.</title>
        <authorList>
            <person name="Algora-Gallardo L."/>
            <person name="Schniete J.K."/>
            <person name="Mark D.R."/>
            <person name="Hunter I.S."/>
            <person name="Herron P.R."/>
        </authorList>
    </citation>
    <scope>NUCLEOTIDE SEQUENCE</scope>
    <source>
        <strain evidence="7">ATCC 10970</strain>
    </source>
</reference>
<evidence type="ECO:0000259" key="6">
    <source>
        <dbReference type="PROSITE" id="PS50075"/>
    </source>
</evidence>
<feature type="region of interest" description="Disordered" evidence="5">
    <location>
        <begin position="1"/>
        <end position="34"/>
    </location>
</feature>
<dbReference type="PROSITE" id="PS00455">
    <property type="entry name" value="AMP_BINDING"/>
    <property type="match status" value="2"/>
</dbReference>
<dbReference type="SUPFAM" id="SSF47336">
    <property type="entry name" value="ACP-like"/>
    <property type="match status" value="2"/>
</dbReference>
<evidence type="ECO:0000313" key="8">
    <source>
        <dbReference type="Proteomes" id="UP000011074"/>
    </source>
</evidence>
<dbReference type="Gene3D" id="3.30.300.30">
    <property type="match status" value="2"/>
</dbReference>
<dbReference type="PANTHER" id="PTHR45527">
    <property type="entry name" value="NONRIBOSOMAL PEPTIDE SYNTHETASE"/>
    <property type="match status" value="1"/>
</dbReference>
<dbReference type="Pfam" id="PF13193">
    <property type="entry name" value="AMP-binding_C"/>
    <property type="match status" value="1"/>
</dbReference>
<dbReference type="SUPFAM" id="SSF53474">
    <property type="entry name" value="alpha/beta-Hydrolases"/>
    <property type="match status" value="1"/>
</dbReference>
<dbReference type="Pfam" id="PF00550">
    <property type="entry name" value="PP-binding"/>
    <property type="match status" value="2"/>
</dbReference>
<name>A0A8A1UV43_STRR1</name>
<keyword evidence="3" id="KW-0596">Phosphopantetheine</keyword>
<feature type="compositionally biased region" description="Gly residues" evidence="5">
    <location>
        <begin position="1089"/>
        <end position="1101"/>
    </location>
</feature>
<dbReference type="GO" id="GO:0072330">
    <property type="term" value="P:monocarboxylic acid biosynthetic process"/>
    <property type="evidence" value="ECO:0007669"/>
    <property type="project" value="UniProtKB-ARBA"/>
</dbReference>
<evidence type="ECO:0000256" key="1">
    <source>
        <dbReference type="ARBA" id="ARBA00001957"/>
    </source>
</evidence>
<dbReference type="Gene3D" id="3.40.50.12780">
    <property type="entry name" value="N-terminal domain of ligase-like"/>
    <property type="match status" value="1"/>
</dbReference>
<dbReference type="Proteomes" id="UP000011074">
    <property type="component" value="Chromosome"/>
</dbReference>
<dbReference type="InterPro" id="IPR045851">
    <property type="entry name" value="AMP-bd_C_sf"/>
</dbReference>
<dbReference type="GO" id="GO:0008610">
    <property type="term" value="P:lipid biosynthetic process"/>
    <property type="evidence" value="ECO:0007669"/>
    <property type="project" value="UniProtKB-ARBA"/>
</dbReference>
<dbReference type="SUPFAM" id="SSF56801">
    <property type="entry name" value="Acetyl-CoA synthetase-like"/>
    <property type="match status" value="2"/>
</dbReference>
<dbReference type="InterPro" id="IPR036736">
    <property type="entry name" value="ACP-like_sf"/>
</dbReference>
<dbReference type="CDD" id="cd05930">
    <property type="entry name" value="A_NRPS"/>
    <property type="match status" value="1"/>
</dbReference>
<evidence type="ECO:0000256" key="3">
    <source>
        <dbReference type="ARBA" id="ARBA00022450"/>
    </source>
</evidence>
<dbReference type="InterPro" id="IPR042099">
    <property type="entry name" value="ANL_N_sf"/>
</dbReference>
<dbReference type="FunFam" id="2.30.38.10:FF:000001">
    <property type="entry name" value="Non-ribosomal peptide synthetase PvdI"/>
    <property type="match status" value="2"/>
</dbReference>
<dbReference type="InterPro" id="IPR025110">
    <property type="entry name" value="AMP-bd_C"/>
</dbReference>
<evidence type="ECO:0000256" key="4">
    <source>
        <dbReference type="ARBA" id="ARBA00022553"/>
    </source>
</evidence>
<dbReference type="FunFam" id="3.40.50.980:FF:000001">
    <property type="entry name" value="Non-ribosomal peptide synthetase"/>
    <property type="match status" value="1"/>
</dbReference>
<dbReference type="PROSITE" id="PS00012">
    <property type="entry name" value="PHOSPHOPANTETHEINE"/>
    <property type="match status" value="2"/>
</dbReference>
<feature type="domain" description="Carrier" evidence="6">
    <location>
        <begin position="2222"/>
        <end position="2297"/>
    </location>
</feature>
<feature type="compositionally biased region" description="Basic and acidic residues" evidence="5">
    <location>
        <begin position="1293"/>
        <end position="1327"/>
    </location>
</feature>
<dbReference type="GO" id="GO:0043041">
    <property type="term" value="P:amino acid activation for nonribosomal peptide biosynthetic process"/>
    <property type="evidence" value="ECO:0007669"/>
    <property type="project" value="TreeGrafter"/>
</dbReference>